<dbReference type="InterPro" id="IPR018706">
    <property type="entry name" value="DUF2214_membrane"/>
</dbReference>
<accession>A0ABU7YVC2</accession>
<dbReference type="Proteomes" id="UP001355056">
    <property type="component" value="Unassembled WGS sequence"/>
</dbReference>
<keyword evidence="3" id="KW-1185">Reference proteome</keyword>
<name>A0ABU7YVC2_9GAMM</name>
<comment type="caution">
    <text evidence="2">The sequence shown here is derived from an EMBL/GenBank/DDBJ whole genome shotgun (WGS) entry which is preliminary data.</text>
</comment>
<dbReference type="RefSeq" id="WP_332614370.1">
    <property type="nucleotide sequence ID" value="NZ_JAXGFP010000001.1"/>
</dbReference>
<feature type="transmembrane region" description="Helical" evidence="1">
    <location>
        <begin position="83"/>
        <end position="101"/>
    </location>
</feature>
<feature type="transmembrane region" description="Helical" evidence="1">
    <location>
        <begin position="45"/>
        <end position="63"/>
    </location>
</feature>
<proteinExistence type="predicted"/>
<sequence>MLTDFLLAALHHVLAFALIAMLVSQSVLLQGALDASTLRRLSRLDAGYGVCAVMLLVAGLLRIGFGIKGHDFYLHNPWFHAKIGAYVLAGLLSILPTLNFARWRKAVRADPAFLPANAEVCRARRVIRFELMLIGAIFVLAAAMARHGGL</sequence>
<keyword evidence="1" id="KW-0472">Membrane</keyword>
<dbReference type="EMBL" id="JAXGFP010000001">
    <property type="protein sequence ID" value="MEG3182878.1"/>
    <property type="molecule type" value="Genomic_DNA"/>
</dbReference>
<evidence type="ECO:0000313" key="3">
    <source>
        <dbReference type="Proteomes" id="UP001355056"/>
    </source>
</evidence>
<feature type="transmembrane region" description="Helical" evidence="1">
    <location>
        <begin position="12"/>
        <end position="33"/>
    </location>
</feature>
<keyword evidence="1" id="KW-0812">Transmembrane</keyword>
<evidence type="ECO:0000313" key="2">
    <source>
        <dbReference type="EMBL" id="MEG3182878.1"/>
    </source>
</evidence>
<feature type="transmembrane region" description="Helical" evidence="1">
    <location>
        <begin position="131"/>
        <end position="149"/>
    </location>
</feature>
<reference evidence="2 3" key="1">
    <citation type="journal article" date="2016" name="Int. J. Syst. Evol. Microbiol.">
        <title>Lysobacter erysipheiresistens sp. nov., an antagonist of powdery mildew, isolated from tobacco-cultivated soil.</title>
        <authorList>
            <person name="Xie B."/>
            <person name="Li T."/>
            <person name="Lin X."/>
            <person name="Wang C.J."/>
            <person name="Chen Y.J."/>
            <person name="Liu W.J."/>
            <person name="Zhao Z.W."/>
        </authorList>
    </citation>
    <scope>NUCLEOTIDE SEQUENCE [LARGE SCALE GENOMIC DNA]</scope>
    <source>
        <strain evidence="2 3">RS-LYSO-3</strain>
    </source>
</reference>
<protein>
    <submittedName>
        <fullName evidence="2">DUF2214 family protein</fullName>
    </submittedName>
</protein>
<evidence type="ECO:0000256" key="1">
    <source>
        <dbReference type="SAM" id="Phobius"/>
    </source>
</evidence>
<gene>
    <name evidence="2" type="ORF">SNE34_02485</name>
</gene>
<dbReference type="Pfam" id="PF09980">
    <property type="entry name" value="DUF2214"/>
    <property type="match status" value="1"/>
</dbReference>
<organism evidence="2 3">
    <name type="scientific">Novilysobacter erysipheiresistens</name>
    <dbReference type="NCBI Taxonomy" id="1749332"/>
    <lineage>
        <taxon>Bacteria</taxon>
        <taxon>Pseudomonadati</taxon>
        <taxon>Pseudomonadota</taxon>
        <taxon>Gammaproteobacteria</taxon>
        <taxon>Lysobacterales</taxon>
        <taxon>Lysobacteraceae</taxon>
        <taxon>Novilysobacter</taxon>
    </lineage>
</organism>
<keyword evidence="1" id="KW-1133">Transmembrane helix</keyword>